<evidence type="ECO:0000259" key="1">
    <source>
        <dbReference type="PROSITE" id="PS50042"/>
    </source>
</evidence>
<dbReference type="PANTHER" id="PTHR24567:SF74">
    <property type="entry name" value="HTH-TYPE TRANSCRIPTIONAL REGULATOR ARCR"/>
    <property type="match status" value="1"/>
</dbReference>
<dbReference type="GO" id="GO:0003700">
    <property type="term" value="F:DNA-binding transcription factor activity"/>
    <property type="evidence" value="ECO:0007669"/>
    <property type="project" value="TreeGrafter"/>
</dbReference>
<dbReference type="EMBL" id="LFBV01000007">
    <property type="protein sequence ID" value="OKH92209.1"/>
    <property type="molecule type" value="Genomic_DNA"/>
</dbReference>
<evidence type="ECO:0000313" key="2">
    <source>
        <dbReference type="EMBL" id="OKH92209.1"/>
    </source>
</evidence>
<feature type="domain" description="Cyclic nucleotide-binding" evidence="1">
    <location>
        <begin position="7"/>
        <end position="76"/>
    </location>
</feature>
<dbReference type="GeneID" id="96789948"/>
<dbReference type="GO" id="GO:0005829">
    <property type="term" value="C:cytosol"/>
    <property type="evidence" value="ECO:0007669"/>
    <property type="project" value="TreeGrafter"/>
</dbReference>
<sequence>MTTATRLLTALSAEHRRMLMELAQEVSFPQDARIFEEGGPADRLWVIRSGTVSLDLRVPERRPVTVETLHPGDLLGWSWLFPPHEWDFGAEAFSPVRAYEFDAPKVRSLCEQDTALGLILLRTIAEILAHRLEGSRTRLIENYAKHGGATL</sequence>
<dbReference type="SUPFAM" id="SSF51206">
    <property type="entry name" value="cAMP-binding domain-like"/>
    <property type="match status" value="1"/>
</dbReference>
<dbReference type="PROSITE" id="PS50042">
    <property type="entry name" value="CNMP_BINDING_3"/>
    <property type="match status" value="1"/>
</dbReference>
<dbReference type="RefSeq" id="WP_073792532.1">
    <property type="nucleotide sequence ID" value="NZ_CP108638.1"/>
</dbReference>
<dbReference type="InterPro" id="IPR014710">
    <property type="entry name" value="RmlC-like_jellyroll"/>
</dbReference>
<proteinExistence type="predicted"/>
<comment type="caution">
    <text evidence="2">The sequence shown here is derived from an EMBL/GenBank/DDBJ whole genome shotgun (WGS) entry which is preliminary data.</text>
</comment>
<name>A0A1Q4V398_9ACTN</name>
<organism evidence="2 3">
    <name type="scientific">Streptomyces uncialis</name>
    <dbReference type="NCBI Taxonomy" id="1048205"/>
    <lineage>
        <taxon>Bacteria</taxon>
        <taxon>Bacillati</taxon>
        <taxon>Actinomycetota</taxon>
        <taxon>Actinomycetes</taxon>
        <taxon>Kitasatosporales</taxon>
        <taxon>Streptomycetaceae</taxon>
        <taxon>Streptomyces</taxon>
    </lineage>
</organism>
<dbReference type="InterPro" id="IPR000595">
    <property type="entry name" value="cNMP-bd_dom"/>
</dbReference>
<dbReference type="Gene3D" id="2.60.120.10">
    <property type="entry name" value="Jelly Rolls"/>
    <property type="match status" value="1"/>
</dbReference>
<reference evidence="2 3" key="1">
    <citation type="submission" date="2015-06" db="EMBL/GenBank/DDBJ databases">
        <title>Cloning and characterization of the uncialamcin biosynthetic gene cluster.</title>
        <authorList>
            <person name="Yan X."/>
            <person name="Huang T."/>
            <person name="Ge H."/>
            <person name="Shen B."/>
        </authorList>
    </citation>
    <scope>NUCLEOTIDE SEQUENCE [LARGE SCALE GENOMIC DNA]</scope>
    <source>
        <strain evidence="2 3">DCA2648</strain>
    </source>
</reference>
<keyword evidence="3" id="KW-1185">Reference proteome</keyword>
<dbReference type="SMART" id="SM00100">
    <property type="entry name" value="cNMP"/>
    <property type="match status" value="1"/>
</dbReference>
<dbReference type="PANTHER" id="PTHR24567">
    <property type="entry name" value="CRP FAMILY TRANSCRIPTIONAL REGULATORY PROTEIN"/>
    <property type="match status" value="1"/>
</dbReference>
<evidence type="ECO:0000313" key="3">
    <source>
        <dbReference type="Proteomes" id="UP000186455"/>
    </source>
</evidence>
<gene>
    <name evidence="2" type="ORF">AB852_25080</name>
</gene>
<dbReference type="InterPro" id="IPR018490">
    <property type="entry name" value="cNMP-bd_dom_sf"/>
</dbReference>
<dbReference type="Proteomes" id="UP000186455">
    <property type="component" value="Unassembled WGS sequence"/>
</dbReference>
<accession>A0A1Q4V398</accession>
<protein>
    <recommendedName>
        <fullName evidence="1">Cyclic nucleotide-binding domain-containing protein</fullName>
    </recommendedName>
</protein>
<dbReference type="CDD" id="cd00038">
    <property type="entry name" value="CAP_ED"/>
    <property type="match status" value="1"/>
</dbReference>
<dbReference type="AlphaFoldDB" id="A0A1Q4V398"/>
<dbReference type="InterPro" id="IPR050397">
    <property type="entry name" value="Env_Response_Regulators"/>
</dbReference>
<dbReference type="STRING" id="1048205.AB852_25080"/>
<dbReference type="Pfam" id="PF00027">
    <property type="entry name" value="cNMP_binding"/>
    <property type="match status" value="1"/>
</dbReference>